<dbReference type="Proteomes" id="UP001198962">
    <property type="component" value="Unassembled WGS sequence"/>
</dbReference>
<comment type="caution">
    <text evidence="2">The sequence shown here is derived from an EMBL/GenBank/DDBJ whole genome shotgun (WGS) entry which is preliminary data.</text>
</comment>
<reference evidence="2" key="1">
    <citation type="submission" date="2021-10" db="EMBL/GenBank/DDBJ databases">
        <title>Anaerobic single-cell dispensing facilitates the cultivation of human gut bacteria.</title>
        <authorList>
            <person name="Afrizal A."/>
        </authorList>
    </citation>
    <scope>NUCLEOTIDE SEQUENCE</scope>
    <source>
        <strain evidence="2">CLA-AA-H274</strain>
    </source>
</reference>
<dbReference type="EMBL" id="JAJEPU010000093">
    <property type="protein sequence ID" value="MCC2166057.1"/>
    <property type="molecule type" value="Genomic_DNA"/>
</dbReference>
<evidence type="ECO:0000256" key="1">
    <source>
        <dbReference type="SAM" id="Phobius"/>
    </source>
</evidence>
<feature type="transmembrane region" description="Helical" evidence="1">
    <location>
        <begin position="101"/>
        <end position="127"/>
    </location>
</feature>
<evidence type="ECO:0000313" key="2">
    <source>
        <dbReference type="EMBL" id="MCC2166057.1"/>
    </source>
</evidence>
<keyword evidence="3" id="KW-1185">Reference proteome</keyword>
<keyword evidence="1" id="KW-0812">Transmembrane</keyword>
<protein>
    <submittedName>
        <fullName evidence="2">Uncharacterized protein</fullName>
    </submittedName>
</protein>
<proteinExistence type="predicted"/>
<gene>
    <name evidence="2" type="ORF">LKD32_14530</name>
</gene>
<sequence>MGESNNSEKLTLEKIKSKYENKAIQERELVKEISEVLNKKSNEEFEIIYWETKVIFRKHEEWLFFNKQVDEILTRLLGASGLGLIFTIMNNKNEMISNLFSGVAVGLGFAVLIILLIECVFKLFWYLPILFKDRERIYYQVLSDILADMRKDKASKESICGEVEN</sequence>
<name>A0AAE3ATZ8_9FIRM</name>
<accession>A0AAE3ATZ8</accession>
<organism evidence="2 3">
    <name type="scientific">Brotaphodocola catenula</name>
    <dbReference type="NCBI Taxonomy" id="2885361"/>
    <lineage>
        <taxon>Bacteria</taxon>
        <taxon>Bacillati</taxon>
        <taxon>Bacillota</taxon>
        <taxon>Clostridia</taxon>
        <taxon>Lachnospirales</taxon>
        <taxon>Lachnospiraceae</taxon>
        <taxon>Brotaphodocola</taxon>
    </lineage>
</organism>
<keyword evidence="1" id="KW-1133">Transmembrane helix</keyword>
<dbReference type="RefSeq" id="WP_308452186.1">
    <property type="nucleotide sequence ID" value="NZ_JAJEPU010000093.1"/>
</dbReference>
<feature type="transmembrane region" description="Helical" evidence="1">
    <location>
        <begin position="72"/>
        <end position="89"/>
    </location>
</feature>
<dbReference type="AlphaFoldDB" id="A0AAE3ATZ8"/>
<evidence type="ECO:0000313" key="3">
    <source>
        <dbReference type="Proteomes" id="UP001198962"/>
    </source>
</evidence>
<keyword evidence="1" id="KW-0472">Membrane</keyword>